<dbReference type="EMBL" id="CAJNDS010002155">
    <property type="protein sequence ID" value="CAE7354454.1"/>
    <property type="molecule type" value="Genomic_DNA"/>
</dbReference>
<dbReference type="InterPro" id="IPR011053">
    <property type="entry name" value="Single_hybrid_motif"/>
</dbReference>
<keyword evidence="7 13" id="KW-0808">Transferase</keyword>
<dbReference type="EC" id="2.3.1.-" evidence="13"/>
<keyword evidence="5" id="KW-0816">Tricarboxylic acid cycle</keyword>
<dbReference type="Gene3D" id="2.40.50.100">
    <property type="match status" value="1"/>
</dbReference>
<dbReference type="SUPFAM" id="SSF52777">
    <property type="entry name" value="CoA-dependent acyltransferases"/>
    <property type="match status" value="1"/>
</dbReference>
<evidence type="ECO:0000313" key="18">
    <source>
        <dbReference type="Proteomes" id="UP000604046"/>
    </source>
</evidence>
<evidence type="ECO:0000256" key="12">
    <source>
        <dbReference type="ARBA" id="ARBA00047597"/>
    </source>
</evidence>
<evidence type="ECO:0000256" key="9">
    <source>
        <dbReference type="ARBA" id="ARBA00022823"/>
    </source>
</evidence>
<dbReference type="PROSITE" id="PS51996">
    <property type="entry name" value="TR_MART"/>
    <property type="match status" value="1"/>
</dbReference>
<evidence type="ECO:0000256" key="5">
    <source>
        <dbReference type="ARBA" id="ARBA00022532"/>
    </source>
</evidence>
<feature type="domain" description="Lipoyl-binding" evidence="16">
    <location>
        <begin position="364"/>
        <end position="440"/>
    </location>
</feature>
<reference evidence="17" key="1">
    <citation type="submission" date="2021-02" db="EMBL/GenBank/DDBJ databases">
        <authorList>
            <person name="Dougan E. K."/>
            <person name="Rhodes N."/>
            <person name="Thang M."/>
            <person name="Chan C."/>
        </authorList>
    </citation>
    <scope>NUCLEOTIDE SEQUENCE</scope>
</reference>
<dbReference type="OrthoDB" id="5391403at2759"/>
<dbReference type="GO" id="GO:0006099">
    <property type="term" value="P:tricarboxylic acid cycle"/>
    <property type="evidence" value="ECO:0007669"/>
    <property type="project" value="UniProtKB-KW"/>
</dbReference>
<feature type="region of interest" description="Disordered" evidence="15">
    <location>
        <begin position="139"/>
        <end position="184"/>
    </location>
</feature>
<dbReference type="Pfam" id="PF01129">
    <property type="entry name" value="ART"/>
    <property type="match status" value="1"/>
</dbReference>
<dbReference type="PROSITE" id="PS00189">
    <property type="entry name" value="LIPOYL"/>
    <property type="match status" value="1"/>
</dbReference>
<dbReference type="InterPro" id="IPR000768">
    <property type="entry name" value="ART"/>
</dbReference>
<dbReference type="Pfam" id="PF00198">
    <property type="entry name" value="2-oxoacid_dh"/>
    <property type="match status" value="1"/>
</dbReference>
<keyword evidence="8" id="KW-0548">Nucleotidyltransferase</keyword>
<evidence type="ECO:0000256" key="13">
    <source>
        <dbReference type="RuleBase" id="RU003423"/>
    </source>
</evidence>
<feature type="compositionally biased region" description="Low complexity" evidence="15">
    <location>
        <begin position="469"/>
        <end position="494"/>
    </location>
</feature>
<comment type="pathway">
    <text evidence="2">Amino-acid degradation; L-lysine degradation via saccharopine pathway; glutaryl-CoA from L-lysine: step 6/6.</text>
</comment>
<organism evidence="17 18">
    <name type="scientific">Symbiodinium natans</name>
    <dbReference type="NCBI Taxonomy" id="878477"/>
    <lineage>
        <taxon>Eukaryota</taxon>
        <taxon>Sar</taxon>
        <taxon>Alveolata</taxon>
        <taxon>Dinophyceae</taxon>
        <taxon>Suessiales</taxon>
        <taxon>Symbiodiniaceae</taxon>
        <taxon>Symbiodinium</taxon>
    </lineage>
</organism>
<dbReference type="InterPro" id="IPR003016">
    <property type="entry name" value="2-oxoA_DH_lipoyl-BS"/>
</dbReference>
<dbReference type="GO" id="GO:0016779">
    <property type="term" value="F:nucleotidyltransferase activity"/>
    <property type="evidence" value="ECO:0007669"/>
    <property type="project" value="UniProtKB-KW"/>
</dbReference>
<evidence type="ECO:0000256" key="10">
    <source>
        <dbReference type="ARBA" id="ARBA00022946"/>
    </source>
</evidence>
<keyword evidence="9 13" id="KW-0450">Lipoyl</keyword>
<dbReference type="CDD" id="cd06849">
    <property type="entry name" value="lipoyl_domain"/>
    <property type="match status" value="1"/>
</dbReference>
<dbReference type="InterPro" id="IPR050537">
    <property type="entry name" value="2-oxoacid_dehydrogenase"/>
</dbReference>
<keyword evidence="10" id="KW-0809">Transit peptide</keyword>
<name>A0A812P8L0_9DINO</name>
<accession>A0A812P8L0</accession>
<dbReference type="Gene3D" id="3.90.176.10">
    <property type="entry name" value="Toxin ADP-ribosyltransferase, Chain A, domain 1"/>
    <property type="match status" value="1"/>
</dbReference>
<evidence type="ECO:0000313" key="17">
    <source>
        <dbReference type="EMBL" id="CAE7354454.1"/>
    </source>
</evidence>
<dbReference type="GO" id="GO:0004149">
    <property type="term" value="F:dihydrolipoyllysine-residue succinyltransferase activity"/>
    <property type="evidence" value="ECO:0007669"/>
    <property type="project" value="TreeGrafter"/>
</dbReference>
<dbReference type="GO" id="GO:0106274">
    <property type="term" value="F:NAD+-protein-arginine ADP-ribosyltransferase activity"/>
    <property type="evidence" value="ECO:0007669"/>
    <property type="project" value="UniProtKB-EC"/>
</dbReference>
<keyword evidence="18" id="KW-1185">Reference proteome</keyword>
<evidence type="ECO:0000256" key="4">
    <source>
        <dbReference type="ARBA" id="ARBA00009558"/>
    </source>
</evidence>
<dbReference type="InterPro" id="IPR001078">
    <property type="entry name" value="2-oxoacid_DH_actylTfrase"/>
</dbReference>
<dbReference type="SUPFAM" id="SSF56399">
    <property type="entry name" value="ADP-ribosylation"/>
    <property type="match status" value="1"/>
</dbReference>
<dbReference type="Proteomes" id="UP000604046">
    <property type="component" value="Unassembled WGS sequence"/>
</dbReference>
<keyword evidence="14" id="KW-0521">NADP</keyword>
<dbReference type="PROSITE" id="PS50968">
    <property type="entry name" value="BIOTINYL_LIPOYL"/>
    <property type="match status" value="1"/>
</dbReference>
<keyword evidence="6 14" id="KW-0328">Glycosyltransferase</keyword>
<evidence type="ECO:0000256" key="15">
    <source>
        <dbReference type="SAM" id="MobiDB-lite"/>
    </source>
</evidence>
<dbReference type="InterPro" id="IPR023213">
    <property type="entry name" value="CAT-like_dom_sf"/>
</dbReference>
<keyword evidence="14" id="KW-0520">NAD</keyword>
<evidence type="ECO:0000256" key="6">
    <source>
        <dbReference type="ARBA" id="ARBA00022676"/>
    </source>
</evidence>
<proteinExistence type="inferred from homology"/>
<comment type="catalytic activity">
    <reaction evidence="12 14">
        <text>L-arginyl-[protein] + NAD(+) = N(omega)-(ADP-D-ribosyl)-L-arginyl-[protein] + nicotinamide + H(+)</text>
        <dbReference type="Rhea" id="RHEA:19149"/>
        <dbReference type="Rhea" id="RHEA-COMP:10532"/>
        <dbReference type="Rhea" id="RHEA-COMP:15087"/>
        <dbReference type="ChEBI" id="CHEBI:15378"/>
        <dbReference type="ChEBI" id="CHEBI:17154"/>
        <dbReference type="ChEBI" id="CHEBI:29965"/>
        <dbReference type="ChEBI" id="CHEBI:57540"/>
        <dbReference type="ChEBI" id="CHEBI:142554"/>
        <dbReference type="EC" id="2.4.2.31"/>
    </reaction>
</comment>
<evidence type="ECO:0000256" key="7">
    <source>
        <dbReference type="ARBA" id="ARBA00022679"/>
    </source>
</evidence>
<dbReference type="EC" id="2.4.2.31" evidence="14"/>
<sequence length="680" mass="73647">MAGWREMSEYEPKVGLAVRVSETAPDHLESFRGQEAEIIKLYGRWSHIRTRDGRTEQAIWPYLLVSTTLPSLELRPLDSQADLQLGLRVWVKSTAYGYRDLAGREGEIVRVRGNFADVACQPGEGNFHFSELLARRGAAGVTAPHDPPPRASRPASGQGGYHSHQHNATPPGGPGPNTESRRVKRWGDGLDAPAAGSRNFFPQGFQVTLEVPEAIQRFGHSVARVSDIMESPILNYAMRTPHTDTELRQYADYIVHMERALSILPAHVSELQGYVYRGVSALLNPETYAAGRRITWQSFSSATKRQLATLDFVSVLPGRRLHGSLFVIDSITAKDIRHFSAIPSEEEVLFPPNSQFLVARVLTGVDVPTPELGGESITEGNIAEWIAKVGENVKKDQVIATIETDKVTVDVKAPQDGQLLEIKIQADETCEVGQVLAVLGPSGEGAPAAAPEAAAAAAPAAEAPAAAPKAAPKAAPAPKAAAPAASATSAPSSPERGERREKMTRMRQAIARNLKESQNTLAMLTTFQEVDMSGLIKMRKEYKDIFQSSHGAKLGFQSPFFLASAHALKQIPALNAYIDNATNEVVFRDYINIGFAAATPKGLVTPVIKNMETKNLAEVESEFARFAGLAKQDKLSMDDITGNTFTITNGGAPPVPMCSACRCALNAPEPNSNLARRIRQ</sequence>
<evidence type="ECO:0000259" key="16">
    <source>
        <dbReference type="PROSITE" id="PS50968"/>
    </source>
</evidence>
<dbReference type="Pfam" id="PF00364">
    <property type="entry name" value="Biotin_lipoyl"/>
    <property type="match status" value="1"/>
</dbReference>
<evidence type="ECO:0000256" key="8">
    <source>
        <dbReference type="ARBA" id="ARBA00022695"/>
    </source>
</evidence>
<evidence type="ECO:0000256" key="2">
    <source>
        <dbReference type="ARBA" id="ARBA00005145"/>
    </source>
</evidence>
<feature type="region of interest" description="Disordered" evidence="15">
    <location>
        <begin position="469"/>
        <end position="504"/>
    </location>
</feature>
<keyword evidence="11 13" id="KW-0012">Acyltransferase</keyword>
<dbReference type="SUPFAM" id="SSF51230">
    <property type="entry name" value="Single hybrid motif"/>
    <property type="match status" value="1"/>
</dbReference>
<dbReference type="PANTHER" id="PTHR43416:SF5">
    <property type="entry name" value="DIHYDROLIPOYLLYSINE-RESIDUE SUCCINYLTRANSFERASE COMPONENT OF 2-OXOGLUTARATE DEHYDROGENASE COMPLEX, MITOCHONDRIAL"/>
    <property type="match status" value="1"/>
</dbReference>
<dbReference type="InterPro" id="IPR000089">
    <property type="entry name" value="Biotin_lipoyl"/>
</dbReference>
<evidence type="ECO:0000256" key="3">
    <source>
        <dbReference type="ARBA" id="ARBA00007317"/>
    </source>
</evidence>
<gene>
    <name evidence="17" type="primary">dlst</name>
    <name evidence="17" type="ORF">SNAT2548_LOCUS18793</name>
</gene>
<comment type="similarity">
    <text evidence="3 13">Belongs to the 2-oxoacid dehydrogenase family.</text>
</comment>
<dbReference type="AlphaFoldDB" id="A0A812P8L0"/>
<comment type="caution">
    <text evidence="17">The sequence shown here is derived from an EMBL/GenBank/DDBJ whole genome shotgun (WGS) entry which is preliminary data.</text>
</comment>
<comment type="cofactor">
    <cofactor evidence="1 13">
        <name>(R)-lipoate</name>
        <dbReference type="ChEBI" id="CHEBI:83088"/>
    </cofactor>
</comment>
<evidence type="ECO:0000256" key="11">
    <source>
        <dbReference type="ARBA" id="ARBA00023315"/>
    </source>
</evidence>
<comment type="similarity">
    <text evidence="4 14">Belongs to the Arg-specific ADP-ribosyltransferase family.</text>
</comment>
<dbReference type="PANTHER" id="PTHR43416">
    <property type="entry name" value="DIHYDROLIPOYLLYSINE-RESIDUE SUCCINYLTRANSFERASE COMPONENT OF 2-OXOGLUTARATE DEHYDROGENASE COMPLEX, MITOCHONDRIAL-RELATED"/>
    <property type="match status" value="1"/>
</dbReference>
<evidence type="ECO:0000256" key="1">
    <source>
        <dbReference type="ARBA" id="ARBA00001938"/>
    </source>
</evidence>
<feature type="compositionally biased region" description="Basic and acidic residues" evidence="15">
    <location>
        <begin position="495"/>
        <end position="504"/>
    </location>
</feature>
<evidence type="ECO:0000256" key="14">
    <source>
        <dbReference type="RuleBase" id="RU361228"/>
    </source>
</evidence>
<dbReference type="Gene3D" id="3.30.559.10">
    <property type="entry name" value="Chloramphenicol acetyltransferase-like domain"/>
    <property type="match status" value="1"/>
</dbReference>
<protein>
    <recommendedName>
        <fullName evidence="13 14">Multifunctional fusion protein</fullName>
    </recommendedName>
    <domain>
        <recommendedName>
            <fullName evidence="14">NAD(P)(+)--arginine ADP-ribosyltransferase</fullName>
            <ecNumber evidence="14">2.4.2.31</ecNumber>
        </recommendedName>
        <alternativeName>
            <fullName evidence="14">Mono(ADP-ribosyl)transferase</fullName>
        </alternativeName>
    </domain>
    <domain>
        <recommendedName>
            <fullName evidence="13">Dihydrolipoamide acetyltransferase component of pyruvate dehydrogenase complex</fullName>
            <ecNumber evidence="13">2.3.1.-</ecNumber>
        </recommendedName>
    </domain>
</protein>